<evidence type="ECO:0000256" key="1">
    <source>
        <dbReference type="SAM" id="Phobius"/>
    </source>
</evidence>
<organism evidence="2 3">
    <name type="scientific">Magallana gigas</name>
    <name type="common">Pacific oyster</name>
    <name type="synonym">Crassostrea gigas</name>
    <dbReference type="NCBI Taxonomy" id="29159"/>
    <lineage>
        <taxon>Eukaryota</taxon>
        <taxon>Metazoa</taxon>
        <taxon>Spiralia</taxon>
        <taxon>Lophotrochozoa</taxon>
        <taxon>Mollusca</taxon>
        <taxon>Bivalvia</taxon>
        <taxon>Autobranchia</taxon>
        <taxon>Pteriomorphia</taxon>
        <taxon>Ostreida</taxon>
        <taxon>Ostreoidea</taxon>
        <taxon>Ostreidae</taxon>
        <taxon>Magallana</taxon>
    </lineage>
</organism>
<keyword evidence="3" id="KW-1185">Reference proteome</keyword>
<accession>A0A8W8MD50</accession>
<proteinExistence type="predicted"/>
<protein>
    <submittedName>
        <fullName evidence="2">Uncharacterized protein</fullName>
    </submittedName>
</protein>
<sequence length="120" mass="13810">MTLARKDRHDSPVQTALDMDNCSPKILYYCFQNNCDYFDKIEYWSQEANQIKQYNELSQQLAQIKNILKMETKNLTAYLNTKKSVSDKRPSARATGYVGGVILGIILCCLVLLDILRCSY</sequence>
<name>A0A8W8MD50_MAGGI</name>
<dbReference type="Proteomes" id="UP000005408">
    <property type="component" value="Unassembled WGS sequence"/>
</dbReference>
<reference evidence="2" key="1">
    <citation type="submission" date="2022-08" db="UniProtKB">
        <authorList>
            <consortium name="EnsemblMetazoa"/>
        </authorList>
    </citation>
    <scope>IDENTIFICATION</scope>
    <source>
        <strain evidence="2">05x7-T-G4-1.051#20</strain>
    </source>
</reference>
<dbReference type="EnsemblMetazoa" id="G32412.1">
    <property type="protein sequence ID" value="G32412.1:cds"/>
    <property type="gene ID" value="G32412"/>
</dbReference>
<keyword evidence="1" id="KW-0812">Transmembrane</keyword>
<keyword evidence="1" id="KW-1133">Transmembrane helix</keyword>
<keyword evidence="1" id="KW-0472">Membrane</keyword>
<dbReference type="AlphaFoldDB" id="A0A8W8MD50"/>
<evidence type="ECO:0000313" key="2">
    <source>
        <dbReference type="EnsemblMetazoa" id="G32412.1:cds"/>
    </source>
</evidence>
<feature type="transmembrane region" description="Helical" evidence="1">
    <location>
        <begin position="94"/>
        <end position="116"/>
    </location>
</feature>
<evidence type="ECO:0000313" key="3">
    <source>
        <dbReference type="Proteomes" id="UP000005408"/>
    </source>
</evidence>